<evidence type="ECO:0000313" key="1">
    <source>
        <dbReference type="EMBL" id="KIK31797.1"/>
    </source>
</evidence>
<evidence type="ECO:0000313" key="2">
    <source>
        <dbReference type="Proteomes" id="UP000054485"/>
    </source>
</evidence>
<dbReference type="HOGENOM" id="CLU_2110569_0_0_1"/>
<reference evidence="2" key="2">
    <citation type="submission" date="2015-01" db="EMBL/GenBank/DDBJ databases">
        <title>Evolutionary Origins and Diversification of the Mycorrhizal Mutualists.</title>
        <authorList>
            <consortium name="DOE Joint Genome Institute"/>
            <consortium name="Mycorrhizal Genomics Consortium"/>
            <person name="Kohler A."/>
            <person name="Kuo A."/>
            <person name="Nagy L.G."/>
            <person name="Floudas D."/>
            <person name="Copeland A."/>
            <person name="Barry K.W."/>
            <person name="Cichocki N."/>
            <person name="Veneault-Fourrey C."/>
            <person name="LaButti K."/>
            <person name="Lindquist E.A."/>
            <person name="Lipzen A."/>
            <person name="Lundell T."/>
            <person name="Morin E."/>
            <person name="Murat C."/>
            <person name="Riley R."/>
            <person name="Ohm R."/>
            <person name="Sun H."/>
            <person name="Tunlid A."/>
            <person name="Henrissat B."/>
            <person name="Grigoriev I.V."/>
            <person name="Hibbett D.S."/>
            <person name="Martin F."/>
        </authorList>
    </citation>
    <scope>NUCLEOTIDE SEQUENCE [LARGE SCALE GENOMIC DNA]</scope>
    <source>
        <strain evidence="2">UH-Slu-Lm8-n1</strain>
    </source>
</reference>
<name>A0A0D0AC17_9AGAM</name>
<dbReference type="InParanoid" id="A0A0D0AC17"/>
<dbReference type="Proteomes" id="UP000054485">
    <property type="component" value="Unassembled WGS sequence"/>
</dbReference>
<proteinExistence type="predicted"/>
<dbReference type="AlphaFoldDB" id="A0A0D0AC17"/>
<dbReference type="EMBL" id="KN836642">
    <property type="protein sequence ID" value="KIK31797.1"/>
    <property type="molecule type" value="Genomic_DNA"/>
</dbReference>
<reference evidence="1 2" key="1">
    <citation type="submission" date="2014-04" db="EMBL/GenBank/DDBJ databases">
        <authorList>
            <consortium name="DOE Joint Genome Institute"/>
            <person name="Kuo A."/>
            <person name="Ruytinx J."/>
            <person name="Rineau F."/>
            <person name="Colpaert J."/>
            <person name="Kohler A."/>
            <person name="Nagy L.G."/>
            <person name="Floudas D."/>
            <person name="Copeland A."/>
            <person name="Barry K.W."/>
            <person name="Cichocki N."/>
            <person name="Veneault-Fourrey C."/>
            <person name="LaButti K."/>
            <person name="Lindquist E.A."/>
            <person name="Lipzen A."/>
            <person name="Lundell T."/>
            <person name="Morin E."/>
            <person name="Murat C."/>
            <person name="Sun H."/>
            <person name="Tunlid A."/>
            <person name="Henrissat B."/>
            <person name="Grigoriev I.V."/>
            <person name="Hibbett D.S."/>
            <person name="Martin F."/>
            <person name="Nordberg H.P."/>
            <person name="Cantor M.N."/>
            <person name="Hua S.X."/>
        </authorList>
    </citation>
    <scope>NUCLEOTIDE SEQUENCE [LARGE SCALE GENOMIC DNA]</scope>
    <source>
        <strain evidence="1 2">UH-Slu-Lm8-n1</strain>
    </source>
</reference>
<sequence>MSAPLDEIALQHFRDSVSGSSLSSDDQTSATDEIKLRQLSRDHCSAAHRIASKSKAILSAQMNSLRGVDVFSRKTRDPQLQLQPGPCMLGRFDVDRMQDAELQPSIKYKFWRRFN</sequence>
<organism evidence="1 2">
    <name type="scientific">Suillus luteus UH-Slu-Lm8-n1</name>
    <dbReference type="NCBI Taxonomy" id="930992"/>
    <lineage>
        <taxon>Eukaryota</taxon>
        <taxon>Fungi</taxon>
        <taxon>Dikarya</taxon>
        <taxon>Basidiomycota</taxon>
        <taxon>Agaricomycotina</taxon>
        <taxon>Agaricomycetes</taxon>
        <taxon>Agaricomycetidae</taxon>
        <taxon>Boletales</taxon>
        <taxon>Suillineae</taxon>
        <taxon>Suillaceae</taxon>
        <taxon>Suillus</taxon>
    </lineage>
</organism>
<dbReference type="STRING" id="930992.A0A0D0AC17"/>
<accession>A0A0D0AC17</accession>
<gene>
    <name evidence="1" type="ORF">CY34DRAFT_19563</name>
</gene>
<keyword evidence="2" id="KW-1185">Reference proteome</keyword>
<protein>
    <submittedName>
        <fullName evidence="1">Uncharacterized protein</fullName>
    </submittedName>
</protein>